<protein>
    <submittedName>
        <fullName evidence="2 4">Uncharacterized protein</fullName>
    </submittedName>
</protein>
<organism evidence="3 4">
    <name type="scientific">Heligmosomoides polygyrus</name>
    <name type="common">Parasitic roundworm</name>
    <dbReference type="NCBI Taxonomy" id="6339"/>
    <lineage>
        <taxon>Eukaryota</taxon>
        <taxon>Metazoa</taxon>
        <taxon>Ecdysozoa</taxon>
        <taxon>Nematoda</taxon>
        <taxon>Chromadorea</taxon>
        <taxon>Rhabditida</taxon>
        <taxon>Rhabditina</taxon>
        <taxon>Rhabditomorpha</taxon>
        <taxon>Strongyloidea</taxon>
        <taxon>Heligmosomidae</taxon>
        <taxon>Heligmosomoides</taxon>
    </lineage>
</organism>
<reference evidence="4" key="2">
    <citation type="submission" date="2019-09" db="UniProtKB">
        <authorList>
            <consortium name="WormBaseParasite"/>
        </authorList>
    </citation>
    <scope>IDENTIFICATION</scope>
</reference>
<feature type="compositionally biased region" description="Polar residues" evidence="1">
    <location>
        <begin position="69"/>
        <end position="78"/>
    </location>
</feature>
<reference evidence="2 3" key="1">
    <citation type="submission" date="2018-11" db="EMBL/GenBank/DDBJ databases">
        <authorList>
            <consortium name="Pathogen Informatics"/>
        </authorList>
    </citation>
    <scope>NUCLEOTIDE SEQUENCE [LARGE SCALE GENOMIC DNA]</scope>
</reference>
<evidence type="ECO:0000256" key="1">
    <source>
        <dbReference type="SAM" id="MobiDB-lite"/>
    </source>
</evidence>
<evidence type="ECO:0000313" key="2">
    <source>
        <dbReference type="EMBL" id="VDP50397.1"/>
    </source>
</evidence>
<gene>
    <name evidence="2" type="ORF">HPBE_LOCUS25305</name>
</gene>
<dbReference type="WBParaSite" id="HPBE_0002530601-mRNA-1">
    <property type="protein sequence ID" value="HPBE_0002530601-mRNA-1"/>
    <property type="gene ID" value="HPBE_0002530601"/>
</dbReference>
<name>A0A183GRI6_HELPZ</name>
<accession>A0A3P8DFX1</accession>
<accession>A0A183GRI6</accession>
<dbReference type="Proteomes" id="UP000050761">
    <property type="component" value="Unassembled WGS sequence"/>
</dbReference>
<keyword evidence="3" id="KW-1185">Reference proteome</keyword>
<evidence type="ECO:0000313" key="3">
    <source>
        <dbReference type="Proteomes" id="UP000050761"/>
    </source>
</evidence>
<dbReference type="EMBL" id="UZAH01037697">
    <property type="protein sequence ID" value="VDP50397.1"/>
    <property type="molecule type" value="Genomic_DNA"/>
</dbReference>
<feature type="region of interest" description="Disordered" evidence="1">
    <location>
        <begin position="43"/>
        <end position="168"/>
    </location>
</feature>
<sequence>MKAIGCEYAEIPSMPSSDGVFPGESDDCLLKLNEPTTSAEEILAKNYGTSTPGASGGSEVKVELPDADTSPTHNGRSAESNKVRIGDNGLEFRSTLESSMNRGHPRVDAAHSSLSTPEARKFTPRAVVEALKPPPMAEASSDPSTAVKAEYEEEPVEERNGGTEEEAHFETVQLSSEAMEMKEHIVPLF</sequence>
<proteinExistence type="predicted"/>
<dbReference type="AlphaFoldDB" id="A0A183GRI6"/>
<feature type="compositionally biased region" description="Basic and acidic residues" evidence="1">
    <location>
        <begin position="157"/>
        <end position="168"/>
    </location>
</feature>
<evidence type="ECO:0000313" key="4">
    <source>
        <dbReference type="WBParaSite" id="HPBE_0002530601-mRNA-1"/>
    </source>
</evidence>